<dbReference type="InParanoid" id="A0A078A9Z9"/>
<feature type="domain" description="Ribosome maturation protein SDO1/SBDS central" evidence="10">
    <location>
        <begin position="107"/>
        <end position="168"/>
    </location>
</feature>
<keyword evidence="5" id="KW-0690">Ribosome biogenesis</keyword>
<dbReference type="InterPro" id="IPR039100">
    <property type="entry name" value="Sdo1/SBDS-like"/>
</dbReference>
<evidence type="ECO:0000256" key="3">
    <source>
        <dbReference type="ARBA" id="ARBA00007433"/>
    </source>
</evidence>
<dbReference type="GO" id="GO:0042256">
    <property type="term" value="P:cytosolic ribosome assembly"/>
    <property type="evidence" value="ECO:0007669"/>
    <property type="project" value="InterPro"/>
</dbReference>
<keyword evidence="4" id="KW-0963">Cytoplasm</keyword>
<dbReference type="OrthoDB" id="10253092at2759"/>
<dbReference type="AlphaFoldDB" id="A0A078A9Z9"/>
<protein>
    <submittedName>
        <fullName evidence="11">Ribosome maturation protein sbds-like</fullName>
    </submittedName>
</protein>
<dbReference type="InterPro" id="IPR002140">
    <property type="entry name" value="Sdo1/SBDS"/>
</dbReference>
<reference evidence="11 12" key="1">
    <citation type="submission" date="2014-06" db="EMBL/GenBank/DDBJ databases">
        <authorList>
            <person name="Swart Estienne"/>
        </authorList>
    </citation>
    <scope>NUCLEOTIDE SEQUENCE [LARGE SCALE GENOMIC DNA]</scope>
    <source>
        <strain evidence="11 12">130c</strain>
    </source>
</reference>
<feature type="region of interest" description="Disordered" evidence="8">
    <location>
        <begin position="245"/>
        <end position="273"/>
    </location>
</feature>
<evidence type="ECO:0000256" key="1">
    <source>
        <dbReference type="ARBA" id="ARBA00004123"/>
    </source>
</evidence>
<dbReference type="EMBL" id="CCKQ01007361">
    <property type="protein sequence ID" value="CDW78721.1"/>
    <property type="molecule type" value="Genomic_DNA"/>
</dbReference>
<organism evidence="11 12">
    <name type="scientific">Stylonychia lemnae</name>
    <name type="common">Ciliate</name>
    <dbReference type="NCBI Taxonomy" id="5949"/>
    <lineage>
        <taxon>Eukaryota</taxon>
        <taxon>Sar</taxon>
        <taxon>Alveolata</taxon>
        <taxon>Ciliophora</taxon>
        <taxon>Intramacronucleata</taxon>
        <taxon>Spirotrichea</taxon>
        <taxon>Stichotrichia</taxon>
        <taxon>Sporadotrichida</taxon>
        <taxon>Oxytrichidae</taxon>
        <taxon>Stylonychinae</taxon>
        <taxon>Stylonychia</taxon>
    </lineage>
</organism>
<feature type="compositionally biased region" description="Basic residues" evidence="8">
    <location>
        <begin position="264"/>
        <end position="273"/>
    </location>
</feature>
<sequence length="273" mass="31549">MIKTPVNQIRLTNVAIIRLKKGGKRFEIACYKNKAVNWRNKQESNLSEVLQIDKIYTNVSKGEIANKKDFKVFGDLSYDEIIMEILNKGDLQVSELERDDQLDNLKKEIANIIAQKCVNTTDGKQFPVSIIMKAMNEVNAKINPKQTAKKQALDFIGELKKVIPIERAKMRLKISFESQEQQEKMKDFIEKEHQNDCEIERLGERLMQLQIQPNMFRELSNVVKENKEFYNGVVIEIQDQQVVQNAEQDAEEEVKQSTSDKGSAKKKKKGDKQ</sequence>
<evidence type="ECO:0000259" key="10">
    <source>
        <dbReference type="Pfam" id="PF09377"/>
    </source>
</evidence>
<dbReference type="PANTHER" id="PTHR10927">
    <property type="entry name" value="RIBOSOME MATURATION PROTEIN SBDS"/>
    <property type="match status" value="1"/>
</dbReference>
<evidence type="ECO:0000256" key="4">
    <source>
        <dbReference type="ARBA" id="ARBA00022490"/>
    </source>
</evidence>
<dbReference type="GO" id="GO:0005737">
    <property type="term" value="C:cytoplasm"/>
    <property type="evidence" value="ECO:0007669"/>
    <property type="project" value="UniProtKB-SubCell"/>
</dbReference>
<dbReference type="SUPFAM" id="SSF89895">
    <property type="entry name" value="FYSH domain"/>
    <property type="match status" value="1"/>
</dbReference>
<dbReference type="Gene3D" id="1.10.10.900">
    <property type="entry name" value="SBDS protein C-terminal domain, subdomain 1"/>
    <property type="match status" value="1"/>
</dbReference>
<keyword evidence="12" id="KW-1185">Reference proteome</keyword>
<comment type="similarity">
    <text evidence="3">Belongs to the SDO1/SBDS family.</text>
</comment>
<feature type="domain" description="Ribosome maturation protein SDO1/SBDS N-terminal" evidence="9">
    <location>
        <begin position="13"/>
        <end position="98"/>
    </location>
</feature>
<accession>A0A078A9Z9</accession>
<evidence type="ECO:0000259" key="9">
    <source>
        <dbReference type="Pfam" id="PF01172"/>
    </source>
</evidence>
<dbReference type="OMA" id="AVNPQMD"/>
<evidence type="ECO:0000256" key="2">
    <source>
        <dbReference type="ARBA" id="ARBA00004496"/>
    </source>
</evidence>
<evidence type="ECO:0000256" key="6">
    <source>
        <dbReference type="ARBA" id="ARBA00023242"/>
    </source>
</evidence>
<comment type="subcellular location">
    <subcellularLocation>
        <location evidence="2">Cytoplasm</location>
    </subcellularLocation>
    <subcellularLocation>
        <location evidence="1">Nucleus</location>
    </subcellularLocation>
</comment>
<evidence type="ECO:0000313" key="12">
    <source>
        <dbReference type="Proteomes" id="UP000039865"/>
    </source>
</evidence>
<name>A0A078A9Z9_STYLE</name>
<dbReference type="InterPro" id="IPR018978">
    <property type="entry name" value="SDO1/SBDS_central"/>
</dbReference>
<keyword evidence="6" id="KW-0539">Nucleus</keyword>
<dbReference type="InterPro" id="IPR037188">
    <property type="entry name" value="Sdo1/SBDS_central_sf"/>
</dbReference>
<dbReference type="InterPro" id="IPR036786">
    <property type="entry name" value="Ribosome_mat_SBDS_N_sf"/>
</dbReference>
<dbReference type="Gene3D" id="3.30.1250.10">
    <property type="entry name" value="Ribosome maturation protein SBDS, N-terminal domain"/>
    <property type="match status" value="1"/>
</dbReference>
<evidence type="ECO:0000256" key="8">
    <source>
        <dbReference type="SAM" id="MobiDB-lite"/>
    </source>
</evidence>
<dbReference type="Pfam" id="PF09377">
    <property type="entry name" value="SBDS_domain_II"/>
    <property type="match status" value="1"/>
</dbReference>
<dbReference type="SUPFAM" id="SSF109728">
    <property type="entry name" value="Hypothetical protein AF0491, middle domain"/>
    <property type="match status" value="1"/>
</dbReference>
<dbReference type="GO" id="GO:0005634">
    <property type="term" value="C:nucleus"/>
    <property type="evidence" value="ECO:0007669"/>
    <property type="project" value="UniProtKB-SubCell"/>
</dbReference>
<gene>
    <name evidence="11" type="primary">Contig16560.g17634</name>
    <name evidence="11" type="ORF">STYLEM_7704</name>
</gene>
<dbReference type="NCBIfam" id="TIGR00291">
    <property type="entry name" value="RNA_SBDS"/>
    <property type="match status" value="1"/>
</dbReference>
<dbReference type="InterPro" id="IPR019783">
    <property type="entry name" value="SDO1/SBDS_N"/>
</dbReference>
<evidence type="ECO:0000256" key="5">
    <source>
        <dbReference type="ARBA" id="ARBA00022517"/>
    </source>
</evidence>
<dbReference type="PANTHER" id="PTHR10927:SF1">
    <property type="entry name" value="RIBOSOME MATURATION PROTEIN SBDS"/>
    <property type="match status" value="1"/>
</dbReference>
<evidence type="ECO:0000313" key="11">
    <source>
        <dbReference type="EMBL" id="CDW78721.1"/>
    </source>
</evidence>
<proteinExistence type="inferred from homology"/>
<dbReference type="Pfam" id="PF01172">
    <property type="entry name" value="SBDS_N"/>
    <property type="match status" value="1"/>
</dbReference>
<comment type="subunit">
    <text evidence="7">Associates with the 60S ribosomal subunit.</text>
</comment>
<dbReference type="Proteomes" id="UP000039865">
    <property type="component" value="Unassembled WGS sequence"/>
</dbReference>
<evidence type="ECO:0000256" key="7">
    <source>
        <dbReference type="ARBA" id="ARBA00049708"/>
    </source>
</evidence>